<evidence type="ECO:0000313" key="3">
    <source>
        <dbReference type="Proteomes" id="UP000800035"/>
    </source>
</evidence>
<sequence>MRTDATRIAARIATRIATCIAMIAVAHYFQTLRTKSLTASQLMTEGSIPANTFLRPKAPEVFSDSSRHLHCPQQITHCSIYPGIVPHVYSRFFDIIPSFTH</sequence>
<feature type="transmembrane region" description="Helical" evidence="1">
    <location>
        <begin position="12"/>
        <end position="29"/>
    </location>
</feature>
<gene>
    <name evidence="2" type="ORF">CC80DRAFT_124258</name>
</gene>
<reference evidence="2" key="1">
    <citation type="journal article" date="2020" name="Stud. Mycol.">
        <title>101 Dothideomycetes genomes: a test case for predicting lifestyles and emergence of pathogens.</title>
        <authorList>
            <person name="Haridas S."/>
            <person name="Albert R."/>
            <person name="Binder M."/>
            <person name="Bloem J."/>
            <person name="Labutti K."/>
            <person name="Salamov A."/>
            <person name="Andreopoulos B."/>
            <person name="Baker S."/>
            <person name="Barry K."/>
            <person name="Bills G."/>
            <person name="Bluhm B."/>
            <person name="Cannon C."/>
            <person name="Castanera R."/>
            <person name="Culley D."/>
            <person name="Daum C."/>
            <person name="Ezra D."/>
            <person name="Gonzalez J."/>
            <person name="Henrissat B."/>
            <person name="Kuo A."/>
            <person name="Liang C."/>
            <person name="Lipzen A."/>
            <person name="Lutzoni F."/>
            <person name="Magnuson J."/>
            <person name="Mondo S."/>
            <person name="Nolan M."/>
            <person name="Ohm R."/>
            <person name="Pangilinan J."/>
            <person name="Park H.-J."/>
            <person name="Ramirez L."/>
            <person name="Alfaro M."/>
            <person name="Sun H."/>
            <person name="Tritt A."/>
            <person name="Yoshinaga Y."/>
            <person name="Zwiers L.-H."/>
            <person name="Turgeon B."/>
            <person name="Goodwin S."/>
            <person name="Spatafora J."/>
            <person name="Crous P."/>
            <person name="Grigoriev I."/>
        </authorList>
    </citation>
    <scope>NUCLEOTIDE SEQUENCE</scope>
    <source>
        <strain evidence="2">CBS 675.92</strain>
    </source>
</reference>
<dbReference type="EMBL" id="ML976999">
    <property type="protein sequence ID" value="KAF1954292.1"/>
    <property type="molecule type" value="Genomic_DNA"/>
</dbReference>
<name>A0A6A5TRK4_9PLEO</name>
<dbReference type="AlphaFoldDB" id="A0A6A5TRK4"/>
<keyword evidence="1" id="KW-0472">Membrane</keyword>
<dbReference type="Proteomes" id="UP000800035">
    <property type="component" value="Unassembled WGS sequence"/>
</dbReference>
<protein>
    <submittedName>
        <fullName evidence="2">Uncharacterized protein</fullName>
    </submittedName>
</protein>
<proteinExistence type="predicted"/>
<evidence type="ECO:0000256" key="1">
    <source>
        <dbReference type="SAM" id="Phobius"/>
    </source>
</evidence>
<keyword evidence="3" id="KW-1185">Reference proteome</keyword>
<organism evidence="2 3">
    <name type="scientific">Byssothecium circinans</name>
    <dbReference type="NCBI Taxonomy" id="147558"/>
    <lineage>
        <taxon>Eukaryota</taxon>
        <taxon>Fungi</taxon>
        <taxon>Dikarya</taxon>
        <taxon>Ascomycota</taxon>
        <taxon>Pezizomycotina</taxon>
        <taxon>Dothideomycetes</taxon>
        <taxon>Pleosporomycetidae</taxon>
        <taxon>Pleosporales</taxon>
        <taxon>Massarineae</taxon>
        <taxon>Massarinaceae</taxon>
        <taxon>Byssothecium</taxon>
    </lineage>
</organism>
<keyword evidence="1" id="KW-1133">Transmembrane helix</keyword>
<keyword evidence="1" id="KW-0812">Transmembrane</keyword>
<evidence type="ECO:0000313" key="2">
    <source>
        <dbReference type="EMBL" id="KAF1954292.1"/>
    </source>
</evidence>
<accession>A0A6A5TRK4</accession>